<evidence type="ECO:0008006" key="3">
    <source>
        <dbReference type="Google" id="ProtNLM"/>
    </source>
</evidence>
<sequence length="140" mass="15225">MLSVATATALAAAGILWEPQPGDRFAISSPELDGDQFWISELTIEVHHYQDETILGFNGTTEWALDSVPLDKAIWLPREDQLRTLIGDRLESLQRTPDGWTVTYRTDTTGGGAGSVTHTDPEEAYAAALLHIAGAFTPSE</sequence>
<dbReference type="RefSeq" id="WP_048696779.1">
    <property type="nucleotide sequence ID" value="NZ_HG764815.1"/>
</dbReference>
<proteinExistence type="predicted"/>
<organism evidence="1 2">
    <name type="scientific">Nostocoides australiense Ben110</name>
    <dbReference type="NCBI Taxonomy" id="1193182"/>
    <lineage>
        <taxon>Bacteria</taxon>
        <taxon>Bacillati</taxon>
        <taxon>Actinomycetota</taxon>
        <taxon>Actinomycetes</taxon>
        <taxon>Micrococcales</taxon>
        <taxon>Intrasporangiaceae</taxon>
        <taxon>Nostocoides</taxon>
    </lineage>
</organism>
<evidence type="ECO:0000313" key="2">
    <source>
        <dbReference type="Proteomes" id="UP000035763"/>
    </source>
</evidence>
<comment type="caution">
    <text evidence="1">The sequence shown here is derived from an EMBL/GenBank/DDBJ whole genome shotgun (WGS) entry which is preliminary data.</text>
</comment>
<accession>W6JTU4</accession>
<gene>
    <name evidence="1" type="ORF">BN11_1150006</name>
</gene>
<protein>
    <recommendedName>
        <fullName evidence="3">Pilus assembly protein CpaE</fullName>
    </recommendedName>
</protein>
<name>W6JTU4_9MICO</name>
<dbReference type="Proteomes" id="UP000035763">
    <property type="component" value="Unassembled WGS sequence"/>
</dbReference>
<evidence type="ECO:0000313" key="1">
    <source>
        <dbReference type="EMBL" id="CCH71860.1"/>
    </source>
</evidence>
<keyword evidence="2" id="KW-1185">Reference proteome</keyword>
<dbReference type="EMBL" id="CAJA01000019">
    <property type="protein sequence ID" value="CCH71860.1"/>
    <property type="molecule type" value="Genomic_DNA"/>
</dbReference>
<reference evidence="1 2" key="1">
    <citation type="journal article" date="2013" name="ISME J.">
        <title>A metabolic model for members of the genus Tetrasphaera involved in enhanced biological phosphorus removal.</title>
        <authorList>
            <person name="Kristiansen R."/>
            <person name="Nguyen H.T.T."/>
            <person name="Saunders A.M."/>
            <person name="Nielsen J.L."/>
            <person name="Wimmer R."/>
            <person name="Le V.Q."/>
            <person name="McIlroy S.J."/>
            <person name="Petrovski S."/>
            <person name="Seviour R.J."/>
            <person name="Calteau A."/>
            <person name="Nielsen K.L."/>
            <person name="Nielsen P.H."/>
        </authorList>
    </citation>
    <scope>NUCLEOTIDE SEQUENCE [LARGE SCALE GENOMIC DNA]</scope>
    <source>
        <strain evidence="1 2">Ben110</strain>
    </source>
</reference>
<dbReference type="AlphaFoldDB" id="W6JTU4"/>
<dbReference type="OrthoDB" id="3295834at2"/>
<dbReference type="STRING" id="1193182.BN11_1150006"/>